<proteinExistence type="predicted"/>
<evidence type="ECO:0000313" key="1">
    <source>
        <dbReference type="EMBL" id="MBK1782654.1"/>
    </source>
</evidence>
<gene>
    <name evidence="1" type="ORF">JHL22_15690</name>
</gene>
<comment type="caution">
    <text evidence="1">The sequence shown here is derived from an EMBL/GenBank/DDBJ whole genome shotgun (WGS) entry which is preliminary data.</text>
</comment>
<dbReference type="RefSeq" id="WP_200239526.1">
    <property type="nucleotide sequence ID" value="NZ_JAENGP010000031.1"/>
</dbReference>
<dbReference type="Proteomes" id="UP000635316">
    <property type="component" value="Unassembled WGS sequence"/>
</dbReference>
<dbReference type="EMBL" id="JAENGP010000031">
    <property type="protein sequence ID" value="MBK1782654.1"/>
    <property type="molecule type" value="Genomic_DNA"/>
</dbReference>
<protein>
    <submittedName>
        <fullName evidence="1">Uncharacterized protein</fullName>
    </submittedName>
</protein>
<organism evidence="1 2">
    <name type="scientific">Advenella mandrilli</name>
    <dbReference type="NCBI Taxonomy" id="2800330"/>
    <lineage>
        <taxon>Bacteria</taxon>
        <taxon>Pseudomonadati</taxon>
        <taxon>Pseudomonadota</taxon>
        <taxon>Betaproteobacteria</taxon>
        <taxon>Burkholderiales</taxon>
        <taxon>Alcaligenaceae</taxon>
    </lineage>
</organism>
<keyword evidence="2" id="KW-1185">Reference proteome</keyword>
<accession>A0ABS1EI39</accession>
<evidence type="ECO:0000313" key="2">
    <source>
        <dbReference type="Proteomes" id="UP000635316"/>
    </source>
</evidence>
<name>A0ABS1EI39_9BURK</name>
<sequence>MDDEAPIRFSANLRRRNEHYYHASVLGKDYPEETVTALKQIQAAKSKILIGIMLGNDNNYSEAIGVSGSTATTTAFMKACGIKQ</sequence>
<reference evidence="1 2" key="1">
    <citation type="submission" date="2020-12" db="EMBL/GenBank/DDBJ databases">
        <authorList>
            <person name="Lu T."/>
            <person name="Wang Q."/>
            <person name="Han X."/>
        </authorList>
    </citation>
    <scope>NUCLEOTIDE SEQUENCE [LARGE SCALE GENOMIC DNA]</scope>
    <source>
        <strain evidence="1 2">WQ 585</strain>
    </source>
</reference>